<dbReference type="OrthoDB" id="7676488at2759"/>
<dbReference type="Gene3D" id="1.10.287.3240">
    <property type="match status" value="1"/>
</dbReference>
<accession>A0A388M3P6</accession>
<dbReference type="Pfam" id="PF01813">
    <property type="entry name" value="ATP-synt_D"/>
    <property type="match status" value="1"/>
</dbReference>
<protein>
    <recommendedName>
        <fullName evidence="7">V-type proton ATPase subunit D</fullName>
    </recommendedName>
</protein>
<keyword evidence="4" id="KW-0175">Coiled coil</keyword>
<evidence type="ECO:0000256" key="3">
    <source>
        <dbReference type="ARBA" id="ARBA00023065"/>
    </source>
</evidence>
<evidence type="ECO:0000313" key="6">
    <source>
        <dbReference type="Proteomes" id="UP000265515"/>
    </source>
</evidence>
<dbReference type="EMBL" id="BFEA01000715">
    <property type="protein sequence ID" value="GBG89089.1"/>
    <property type="molecule type" value="Genomic_DNA"/>
</dbReference>
<comment type="similarity">
    <text evidence="1">Belongs to the V-ATPase D subunit family.</text>
</comment>
<dbReference type="NCBIfam" id="TIGR00309">
    <property type="entry name" value="V_ATPase_subD"/>
    <property type="match status" value="1"/>
</dbReference>
<gene>
    <name evidence="5" type="ORF">CBR_g48799</name>
</gene>
<dbReference type="FunFam" id="1.10.287.3240:FF:000003">
    <property type="entry name" value="V-type proton ATPase subunit D"/>
    <property type="match status" value="1"/>
</dbReference>
<feature type="coiled-coil region" evidence="4">
    <location>
        <begin position="182"/>
        <end position="228"/>
    </location>
</feature>
<evidence type="ECO:0000256" key="1">
    <source>
        <dbReference type="ARBA" id="ARBA00005850"/>
    </source>
</evidence>
<dbReference type="AlphaFoldDB" id="A0A388M3P6"/>
<evidence type="ECO:0000256" key="4">
    <source>
        <dbReference type="SAM" id="Coils"/>
    </source>
</evidence>
<dbReference type="Gramene" id="GBG89089">
    <property type="protein sequence ID" value="GBG89089"/>
    <property type="gene ID" value="CBR_g48799"/>
</dbReference>
<dbReference type="GO" id="GO:0046961">
    <property type="term" value="F:proton-transporting ATPase activity, rotational mechanism"/>
    <property type="evidence" value="ECO:0007669"/>
    <property type="project" value="InterPro"/>
</dbReference>
<comment type="caution">
    <text evidence="5">The sequence shown here is derived from an EMBL/GenBank/DDBJ whole genome shotgun (WGS) entry which is preliminary data.</text>
</comment>
<proteinExistence type="inferred from homology"/>
<dbReference type="STRING" id="69332.A0A388M3P6"/>
<evidence type="ECO:0000313" key="5">
    <source>
        <dbReference type="EMBL" id="GBG89089.1"/>
    </source>
</evidence>
<evidence type="ECO:0008006" key="7">
    <source>
        <dbReference type="Google" id="ProtNLM"/>
    </source>
</evidence>
<dbReference type="PANTHER" id="PTHR11671">
    <property type="entry name" value="V-TYPE ATP SYNTHASE SUBUNIT D"/>
    <property type="match status" value="1"/>
</dbReference>
<dbReference type="OMA" id="REEFFRM"/>
<keyword evidence="3" id="KW-0406">Ion transport</keyword>
<dbReference type="Proteomes" id="UP000265515">
    <property type="component" value="Unassembled WGS sequence"/>
</dbReference>
<sequence length="268" mass="29212">MSSGGGGARLNVVPTVTVLAVIKARLIGATKGHQLLKKKSDALTMQFRSILKKIVQTKEQMGETMRASAFALTEAKYSAGENIKHVVFENVDQAVLKVRTKQDNVAGVKLPRFEQFSEPGEGKNDLTGLARGGQQIQLCRGAFVKSVELLVELASLQTSFLTLDEAIKTTNRRVNALENVVKPKLENTIQYIKGELDELEREEFFRLKKVQGNKKKQLQRQLAEAAAAVAVAVAAEAGKSAADGANHVADPYRFGGQQEAEEDGDIMF</sequence>
<keyword evidence="2" id="KW-0813">Transport</keyword>
<reference evidence="5 6" key="1">
    <citation type="journal article" date="2018" name="Cell">
        <title>The Chara Genome: Secondary Complexity and Implications for Plant Terrestrialization.</title>
        <authorList>
            <person name="Nishiyama T."/>
            <person name="Sakayama H."/>
            <person name="Vries J.D."/>
            <person name="Buschmann H."/>
            <person name="Saint-Marcoux D."/>
            <person name="Ullrich K.K."/>
            <person name="Haas F.B."/>
            <person name="Vanderstraeten L."/>
            <person name="Becker D."/>
            <person name="Lang D."/>
            <person name="Vosolsobe S."/>
            <person name="Rombauts S."/>
            <person name="Wilhelmsson P.K.I."/>
            <person name="Janitza P."/>
            <person name="Kern R."/>
            <person name="Heyl A."/>
            <person name="Rumpler F."/>
            <person name="Villalobos L.I.A.C."/>
            <person name="Clay J.M."/>
            <person name="Skokan R."/>
            <person name="Toyoda A."/>
            <person name="Suzuki Y."/>
            <person name="Kagoshima H."/>
            <person name="Schijlen E."/>
            <person name="Tajeshwar N."/>
            <person name="Catarino B."/>
            <person name="Hetherington A.J."/>
            <person name="Saltykova A."/>
            <person name="Bonnot C."/>
            <person name="Breuninger H."/>
            <person name="Symeonidi A."/>
            <person name="Radhakrishnan G.V."/>
            <person name="Van Nieuwerburgh F."/>
            <person name="Deforce D."/>
            <person name="Chang C."/>
            <person name="Karol K.G."/>
            <person name="Hedrich R."/>
            <person name="Ulvskov P."/>
            <person name="Glockner G."/>
            <person name="Delwiche C.F."/>
            <person name="Petrasek J."/>
            <person name="Van de Peer Y."/>
            <person name="Friml J."/>
            <person name="Beilby M."/>
            <person name="Dolan L."/>
            <person name="Kohara Y."/>
            <person name="Sugano S."/>
            <person name="Fujiyama A."/>
            <person name="Delaux P.-M."/>
            <person name="Quint M."/>
            <person name="TheiBen G."/>
            <person name="Hagemann M."/>
            <person name="Harholt J."/>
            <person name="Dunand C."/>
            <person name="Zachgo S."/>
            <person name="Langdale J."/>
            <person name="Maumus F."/>
            <person name="Straeten D.V.D."/>
            <person name="Gould S.B."/>
            <person name="Rensing S.A."/>
        </authorList>
    </citation>
    <scope>NUCLEOTIDE SEQUENCE [LARGE SCALE GENOMIC DNA]</scope>
    <source>
        <strain evidence="5 6">S276</strain>
    </source>
</reference>
<name>A0A388M3P6_CHABU</name>
<dbReference type="InterPro" id="IPR002699">
    <property type="entry name" value="V_ATPase_D"/>
</dbReference>
<organism evidence="5 6">
    <name type="scientific">Chara braunii</name>
    <name type="common">Braun's stonewort</name>
    <dbReference type="NCBI Taxonomy" id="69332"/>
    <lineage>
        <taxon>Eukaryota</taxon>
        <taxon>Viridiplantae</taxon>
        <taxon>Streptophyta</taxon>
        <taxon>Charophyceae</taxon>
        <taxon>Charales</taxon>
        <taxon>Characeae</taxon>
        <taxon>Chara</taxon>
    </lineage>
</organism>
<evidence type="ECO:0000256" key="2">
    <source>
        <dbReference type="ARBA" id="ARBA00022448"/>
    </source>
</evidence>
<keyword evidence="6" id="KW-1185">Reference proteome</keyword>